<evidence type="ECO:0000313" key="1">
    <source>
        <dbReference type="EMBL" id="BDS07490.1"/>
    </source>
</evidence>
<dbReference type="InterPro" id="IPR023214">
    <property type="entry name" value="HAD_sf"/>
</dbReference>
<reference evidence="1" key="1">
    <citation type="submission" date="2024-07" db="EMBL/GenBank/DDBJ databases">
        <title>Complete genome sequence of Verrucomicrobiaceae bacterium NT6N.</title>
        <authorList>
            <person name="Huang C."/>
            <person name="Takami H."/>
            <person name="Hamasaki K."/>
        </authorList>
    </citation>
    <scope>NUCLEOTIDE SEQUENCE</scope>
    <source>
        <strain evidence="1">NT6N</strain>
    </source>
</reference>
<dbReference type="GO" id="GO:0006281">
    <property type="term" value="P:DNA repair"/>
    <property type="evidence" value="ECO:0007669"/>
    <property type="project" value="TreeGrafter"/>
</dbReference>
<proteinExistence type="predicted"/>
<dbReference type="SFLD" id="SFLDG01129">
    <property type="entry name" value="C1.5:_HAD__Beta-PGM__Phosphata"/>
    <property type="match status" value="1"/>
</dbReference>
<dbReference type="SFLD" id="SFLDS00003">
    <property type="entry name" value="Haloacid_Dehalogenase"/>
    <property type="match status" value="1"/>
</dbReference>
<gene>
    <name evidence="1" type="ORF">NT6N_25300</name>
</gene>
<dbReference type="InterPro" id="IPR041492">
    <property type="entry name" value="HAD_2"/>
</dbReference>
<dbReference type="GO" id="GO:0005829">
    <property type="term" value="C:cytosol"/>
    <property type="evidence" value="ECO:0007669"/>
    <property type="project" value="TreeGrafter"/>
</dbReference>
<dbReference type="KEGG" id="osu:NT6N_25300"/>
<dbReference type="SUPFAM" id="SSF56784">
    <property type="entry name" value="HAD-like"/>
    <property type="match status" value="1"/>
</dbReference>
<dbReference type="Gene3D" id="1.10.150.240">
    <property type="entry name" value="Putative phosphatase, domain 2"/>
    <property type="match status" value="1"/>
</dbReference>
<accession>A0AAT9FNG1</accession>
<dbReference type="PANTHER" id="PTHR43434:SF13">
    <property type="entry name" value="PHOSPHOGLYCOLATE PHOSPHATASE"/>
    <property type="match status" value="1"/>
</dbReference>
<dbReference type="EMBL" id="AP026866">
    <property type="protein sequence ID" value="BDS07490.1"/>
    <property type="molecule type" value="Genomic_DNA"/>
</dbReference>
<dbReference type="InterPro" id="IPR050155">
    <property type="entry name" value="HAD-like_hydrolase_sf"/>
</dbReference>
<sequence length="211" mass="23531">MSYKALIFDFDGTLADTFDEGMKIYNGMAEEHGLRPVTEAEVPMLKDMKMNDLLAYLGVSKYRVPKLLYQGTKLLKESISTLPLFDGLETVLPALRTKTEHFGILTSNSVENVNLFLKNHGLENVFTFVSSTSKLTGKSKHLRAIRKTFSLKSSQMLYIGDEIRDIKASQKAGIPVAAVGWGFNSPASLKAENPVHFCEKIEELLTLTPIR</sequence>
<dbReference type="InterPro" id="IPR023198">
    <property type="entry name" value="PGP-like_dom2"/>
</dbReference>
<dbReference type="InterPro" id="IPR036412">
    <property type="entry name" value="HAD-like_sf"/>
</dbReference>
<dbReference type="AlphaFoldDB" id="A0AAT9FNG1"/>
<dbReference type="Gene3D" id="3.40.50.1000">
    <property type="entry name" value="HAD superfamily/HAD-like"/>
    <property type="match status" value="1"/>
</dbReference>
<organism evidence="1">
    <name type="scientific">Oceaniferula spumae</name>
    <dbReference type="NCBI Taxonomy" id="2979115"/>
    <lineage>
        <taxon>Bacteria</taxon>
        <taxon>Pseudomonadati</taxon>
        <taxon>Verrucomicrobiota</taxon>
        <taxon>Verrucomicrobiia</taxon>
        <taxon>Verrucomicrobiales</taxon>
        <taxon>Verrucomicrobiaceae</taxon>
        <taxon>Oceaniferula</taxon>
    </lineage>
</organism>
<dbReference type="GO" id="GO:0008967">
    <property type="term" value="F:phosphoglycolate phosphatase activity"/>
    <property type="evidence" value="ECO:0007669"/>
    <property type="project" value="TreeGrafter"/>
</dbReference>
<protein>
    <submittedName>
        <fullName evidence="1">Phosphoglycolate phosphatase</fullName>
    </submittedName>
</protein>
<name>A0AAT9FNG1_9BACT</name>
<dbReference type="PANTHER" id="PTHR43434">
    <property type="entry name" value="PHOSPHOGLYCOLATE PHOSPHATASE"/>
    <property type="match status" value="1"/>
</dbReference>
<dbReference type="Pfam" id="PF13419">
    <property type="entry name" value="HAD_2"/>
    <property type="match status" value="1"/>
</dbReference>